<gene>
    <name evidence="3" type="ORF">DSL64_07825</name>
</gene>
<dbReference type="RefSeq" id="WP_115830117.1">
    <property type="nucleotide sequence ID" value="NZ_QNUL01000004.1"/>
</dbReference>
<evidence type="ECO:0000313" key="4">
    <source>
        <dbReference type="Proteomes" id="UP000256373"/>
    </source>
</evidence>
<reference evidence="3 4" key="1">
    <citation type="submission" date="2018-07" db="EMBL/GenBank/DDBJ databases">
        <title>Dyadobacter roseus sp. nov., isolated from rose rhizosphere soil.</title>
        <authorList>
            <person name="Chen L."/>
        </authorList>
    </citation>
    <scope>NUCLEOTIDE SEQUENCE [LARGE SCALE GENOMIC DNA]</scope>
    <source>
        <strain evidence="3 4">RS19</strain>
    </source>
</reference>
<keyword evidence="4" id="KW-1185">Reference proteome</keyword>
<dbReference type="SUPFAM" id="SSF55874">
    <property type="entry name" value="ATPase domain of HSP90 chaperone/DNA topoisomerase II/histidine kinase"/>
    <property type="match status" value="1"/>
</dbReference>
<dbReference type="GO" id="GO:0016020">
    <property type="term" value="C:membrane"/>
    <property type="evidence" value="ECO:0007669"/>
    <property type="project" value="InterPro"/>
</dbReference>
<dbReference type="InterPro" id="IPR010559">
    <property type="entry name" value="Sig_transdc_His_kin_internal"/>
</dbReference>
<dbReference type="Pfam" id="PF06580">
    <property type="entry name" value="His_kinase"/>
    <property type="match status" value="1"/>
</dbReference>
<feature type="domain" description="Signal transduction histidine kinase internal region" evidence="2">
    <location>
        <begin position="172"/>
        <end position="248"/>
    </location>
</feature>
<dbReference type="PANTHER" id="PTHR34220:SF7">
    <property type="entry name" value="SENSOR HISTIDINE KINASE YPDA"/>
    <property type="match status" value="1"/>
</dbReference>
<dbReference type="PANTHER" id="PTHR34220">
    <property type="entry name" value="SENSOR HISTIDINE KINASE YPDA"/>
    <property type="match status" value="1"/>
</dbReference>
<proteinExistence type="predicted"/>
<evidence type="ECO:0000259" key="2">
    <source>
        <dbReference type="Pfam" id="PF06580"/>
    </source>
</evidence>
<keyword evidence="1" id="KW-0472">Membrane</keyword>
<accession>A0A3D8YE82</accession>
<protein>
    <recommendedName>
        <fullName evidence="2">Signal transduction histidine kinase internal region domain-containing protein</fullName>
    </recommendedName>
</protein>
<feature type="transmembrane region" description="Helical" evidence="1">
    <location>
        <begin position="127"/>
        <end position="147"/>
    </location>
</feature>
<dbReference type="InterPro" id="IPR050640">
    <property type="entry name" value="Bact_2-comp_sensor_kinase"/>
</dbReference>
<dbReference type="GO" id="GO:0000155">
    <property type="term" value="F:phosphorelay sensor kinase activity"/>
    <property type="evidence" value="ECO:0007669"/>
    <property type="project" value="InterPro"/>
</dbReference>
<evidence type="ECO:0000256" key="1">
    <source>
        <dbReference type="SAM" id="Phobius"/>
    </source>
</evidence>
<comment type="caution">
    <text evidence="3">The sequence shown here is derived from an EMBL/GenBank/DDBJ whole genome shotgun (WGS) entry which is preliminary data.</text>
</comment>
<dbReference type="Gene3D" id="3.30.565.10">
    <property type="entry name" value="Histidine kinase-like ATPase, C-terminal domain"/>
    <property type="match status" value="1"/>
</dbReference>
<dbReference type="Proteomes" id="UP000256373">
    <property type="component" value="Unassembled WGS sequence"/>
</dbReference>
<dbReference type="OrthoDB" id="927174at2"/>
<dbReference type="AlphaFoldDB" id="A0A3D8YE82"/>
<keyword evidence="1" id="KW-1133">Transmembrane helix</keyword>
<keyword evidence="1" id="KW-0812">Transmembrane</keyword>
<dbReference type="InterPro" id="IPR036890">
    <property type="entry name" value="HATPase_C_sf"/>
</dbReference>
<feature type="transmembrane region" description="Helical" evidence="1">
    <location>
        <begin position="43"/>
        <end position="64"/>
    </location>
</feature>
<sequence>MQQTLPVKHLIRQSGKTMLLLLVASLIIGNSNTDDLTASLFRVAISLGLFTAVFFSNIGILIFYHKKQNSAKGLLDRKTFVTGYLCTIVFVVICQYIESILRSKGILLNRAANDHWQNLTGWRVYAYLPYVSLMLYLFIFLIQNFVLTQYEKSRIELELLKLKSINTDTANQLLRQQIQPHFLFNALNVLRSLIKKYPQTADAYLIRLSDFLRASISRNGSGLATIREELKLCEDYMEMQRIRFGNALDYQVMPEVSAIDEDKFLPFFSLQPLLENAIKHNELTELHPLTITITRQQDCLIVRNNFRPKKMMETSTGSGLANLRERYRILSGDNIVIETDESFFSVSIKILDHEYSHH</sequence>
<feature type="transmembrane region" description="Helical" evidence="1">
    <location>
        <begin position="84"/>
        <end position="107"/>
    </location>
</feature>
<name>A0A3D8YE82_9BACT</name>
<dbReference type="EMBL" id="QNUL01000004">
    <property type="protein sequence ID" value="REA62821.1"/>
    <property type="molecule type" value="Genomic_DNA"/>
</dbReference>
<evidence type="ECO:0000313" key="3">
    <source>
        <dbReference type="EMBL" id="REA62821.1"/>
    </source>
</evidence>
<organism evidence="3 4">
    <name type="scientific">Dyadobacter luteus</name>
    <dbReference type="NCBI Taxonomy" id="2259619"/>
    <lineage>
        <taxon>Bacteria</taxon>
        <taxon>Pseudomonadati</taxon>
        <taxon>Bacteroidota</taxon>
        <taxon>Cytophagia</taxon>
        <taxon>Cytophagales</taxon>
        <taxon>Spirosomataceae</taxon>
        <taxon>Dyadobacter</taxon>
    </lineage>
</organism>